<dbReference type="GO" id="GO:0003824">
    <property type="term" value="F:catalytic activity"/>
    <property type="evidence" value="ECO:0007669"/>
    <property type="project" value="InterPro"/>
</dbReference>
<organism evidence="2">
    <name type="scientific">marine sediment metagenome</name>
    <dbReference type="NCBI Taxonomy" id="412755"/>
    <lineage>
        <taxon>unclassified sequences</taxon>
        <taxon>metagenomes</taxon>
        <taxon>ecological metagenomes</taxon>
    </lineage>
</organism>
<protein>
    <recommendedName>
        <fullName evidence="1">Adenylosuccinate lyase C-terminal domain-containing protein</fullName>
    </recommendedName>
</protein>
<dbReference type="SMART" id="SM00998">
    <property type="entry name" value="ADSL_C"/>
    <property type="match status" value="1"/>
</dbReference>
<feature type="non-terminal residue" evidence="2">
    <location>
        <position position="1"/>
    </location>
</feature>
<comment type="caution">
    <text evidence="2">The sequence shown here is derived from an EMBL/GenBank/DDBJ whole genome shotgun (WGS) entry which is preliminary data.</text>
</comment>
<dbReference type="SUPFAM" id="SSF48557">
    <property type="entry name" value="L-aspartase-like"/>
    <property type="match status" value="1"/>
</dbReference>
<dbReference type="Gene3D" id="1.10.40.30">
    <property type="entry name" value="Fumarase/aspartase (C-terminal domain)"/>
    <property type="match status" value="1"/>
</dbReference>
<name>X1BB06_9ZZZZ</name>
<accession>X1BB06</accession>
<proteinExistence type="predicted"/>
<evidence type="ECO:0000313" key="2">
    <source>
        <dbReference type="EMBL" id="GAG93054.1"/>
    </source>
</evidence>
<dbReference type="InterPro" id="IPR008948">
    <property type="entry name" value="L-Aspartase-like"/>
</dbReference>
<evidence type="ECO:0000259" key="1">
    <source>
        <dbReference type="SMART" id="SM00998"/>
    </source>
</evidence>
<reference evidence="2" key="1">
    <citation type="journal article" date="2014" name="Front. Microbiol.">
        <title>High frequency of phylogenetically diverse reductive dehalogenase-homologous genes in deep subseafloor sedimentary metagenomes.</title>
        <authorList>
            <person name="Kawai M."/>
            <person name="Futagami T."/>
            <person name="Toyoda A."/>
            <person name="Takaki Y."/>
            <person name="Nishi S."/>
            <person name="Hori S."/>
            <person name="Arai W."/>
            <person name="Tsubouchi T."/>
            <person name="Morono Y."/>
            <person name="Uchiyama I."/>
            <person name="Ito T."/>
            <person name="Fujiyama A."/>
            <person name="Inagaki F."/>
            <person name="Takami H."/>
        </authorList>
    </citation>
    <scope>NUCLEOTIDE SEQUENCE</scope>
    <source>
        <strain evidence="2">Expedition CK06-06</strain>
    </source>
</reference>
<sequence>TLVEKGIGRQEGHEILRNAAIKAKRENRFLKEILMENSKIEEVFTKTEIDGLLNPHKYLGKAVKQTENILKVLKNKYQ</sequence>
<dbReference type="Pfam" id="PF10397">
    <property type="entry name" value="ADSL_C"/>
    <property type="match status" value="1"/>
</dbReference>
<feature type="domain" description="Adenylosuccinate lyase C-terminal" evidence="1">
    <location>
        <begin position="2"/>
        <end position="70"/>
    </location>
</feature>
<dbReference type="AlphaFoldDB" id="X1BB06"/>
<dbReference type="EMBL" id="BART01026122">
    <property type="protein sequence ID" value="GAG93054.1"/>
    <property type="molecule type" value="Genomic_DNA"/>
</dbReference>
<gene>
    <name evidence="2" type="ORF">S01H4_46690</name>
</gene>
<dbReference type="InterPro" id="IPR019468">
    <property type="entry name" value="AdenyloSucc_lyase_C"/>
</dbReference>